<sequence length="248" mass="26397">MSLGKCCVSGHIHTGEPTGSIQEIGGVSTYVSLPSGDYDKTKALLFLTDVFGLPLPNNRLLADTFAASGIAVYAPDLFNGEAIDMEAMHGGKVDLPAWLSTHGADVTRPVAEKVIAALKAQGVTRFAATGYSVLLFPNIALCDSAGTDTIQVAIVAHPSLLQVPEDLEALNKKSTPFLWHNALKDYHFGPEQQATAKKILGDNSAHVFIDWEGQEHGFAIRGDSDKPDVKAAAEGAFKASAEFIKKHL</sequence>
<dbReference type="Gene3D" id="3.40.50.1820">
    <property type="entry name" value="alpha/beta hydrolase"/>
    <property type="match status" value="1"/>
</dbReference>
<dbReference type="AlphaFoldDB" id="A0A0D6EM94"/>
<dbReference type="GO" id="GO:0016787">
    <property type="term" value="F:hydrolase activity"/>
    <property type="evidence" value="ECO:0007669"/>
    <property type="project" value="InterPro"/>
</dbReference>
<feature type="domain" description="Dienelactone hydrolase" evidence="1">
    <location>
        <begin position="28"/>
        <end position="247"/>
    </location>
</feature>
<dbReference type="OrthoDB" id="17560at2759"/>
<protein>
    <submittedName>
        <fullName evidence="2">SPOSA6832_02810-mRNA-1:cds</fullName>
    </submittedName>
</protein>
<dbReference type="SUPFAM" id="SSF53474">
    <property type="entry name" value="alpha/beta-Hydrolases"/>
    <property type="match status" value="1"/>
</dbReference>
<gene>
    <name evidence="2" type="primary">SPOSA6832_02810</name>
</gene>
<dbReference type="InterPro" id="IPR002925">
    <property type="entry name" value="Dienelactn_hydro"/>
</dbReference>
<evidence type="ECO:0000313" key="3">
    <source>
        <dbReference type="Proteomes" id="UP000243876"/>
    </source>
</evidence>
<dbReference type="Pfam" id="PF01738">
    <property type="entry name" value="DLH"/>
    <property type="match status" value="1"/>
</dbReference>
<reference evidence="3" key="1">
    <citation type="submission" date="2015-02" db="EMBL/GenBank/DDBJ databases">
        <authorList>
            <person name="Gon?alves P."/>
        </authorList>
    </citation>
    <scope>NUCLEOTIDE SEQUENCE [LARGE SCALE GENOMIC DNA]</scope>
</reference>
<dbReference type="PANTHER" id="PTHR17630">
    <property type="entry name" value="DIENELACTONE HYDROLASE"/>
    <property type="match status" value="1"/>
</dbReference>
<feature type="non-terminal residue" evidence="2">
    <location>
        <position position="1"/>
    </location>
</feature>
<dbReference type="EMBL" id="CENE01000011">
    <property type="protein sequence ID" value="CEQ41122.1"/>
    <property type="molecule type" value="Genomic_DNA"/>
</dbReference>
<dbReference type="PANTHER" id="PTHR17630:SF44">
    <property type="entry name" value="PROTEIN AIM2"/>
    <property type="match status" value="1"/>
</dbReference>
<accession>A0A0D6EM94</accession>
<evidence type="ECO:0000313" key="2">
    <source>
        <dbReference type="EMBL" id="CEQ41122.1"/>
    </source>
</evidence>
<proteinExistence type="predicted"/>
<organism evidence="2 3">
    <name type="scientific">Sporidiobolus salmonicolor</name>
    <name type="common">Yeast-like fungus</name>
    <name type="synonym">Sporobolomyces salmonicolor</name>
    <dbReference type="NCBI Taxonomy" id="5005"/>
    <lineage>
        <taxon>Eukaryota</taxon>
        <taxon>Fungi</taxon>
        <taxon>Dikarya</taxon>
        <taxon>Basidiomycota</taxon>
        <taxon>Pucciniomycotina</taxon>
        <taxon>Microbotryomycetes</taxon>
        <taxon>Sporidiobolales</taxon>
        <taxon>Sporidiobolaceae</taxon>
        <taxon>Sporobolomyces</taxon>
    </lineage>
</organism>
<name>A0A0D6EM94_SPOSA</name>
<dbReference type="InterPro" id="IPR029058">
    <property type="entry name" value="AB_hydrolase_fold"/>
</dbReference>
<keyword evidence="3" id="KW-1185">Reference proteome</keyword>
<dbReference type="Proteomes" id="UP000243876">
    <property type="component" value="Unassembled WGS sequence"/>
</dbReference>
<evidence type="ECO:0000259" key="1">
    <source>
        <dbReference type="Pfam" id="PF01738"/>
    </source>
</evidence>